<gene>
    <name evidence="1" type="ORF">FJQ54_14410</name>
</gene>
<reference evidence="1 2" key="1">
    <citation type="submission" date="2019-06" db="EMBL/GenBank/DDBJ databases">
        <authorList>
            <person name="Lee I."/>
            <person name="Jang G.I."/>
            <person name="Hwang C.Y."/>
        </authorList>
    </citation>
    <scope>NUCLEOTIDE SEQUENCE [LARGE SCALE GENOMIC DNA]</scope>
    <source>
        <strain evidence="1 2">PAMC 28131</strain>
    </source>
</reference>
<sequence>MWRRRDLARTGQSANAGRMTFLRQFLALALLLGMATGVRAGDDNDAQVWLSLAATKKLSSDFDLVMDMNSRHSDNATHFGHFQVRGLLGWRPPSGGLLGAGYSYVWSKSLSGQVEHEHRIYQQANYKLMSIGKAELLGRTRLEERFFSDSDGMAVRVRQQLRLNIPLKGPEGLKAIVHTELLALLSSPEDDGLEGVSQFRTFAGLGIPLTKTVVLEAGYLNQAVVTGDDRVNHALSLGLNTKF</sequence>
<comment type="caution">
    <text evidence="1">The sequence shown here is derived from an EMBL/GenBank/DDBJ whole genome shotgun (WGS) entry which is preliminary data.</text>
</comment>
<dbReference type="AlphaFoldDB" id="A0A501XFZ7"/>
<accession>A0A501XFZ7</accession>
<protein>
    <submittedName>
        <fullName evidence="1">DUF2490 domain-containing protein</fullName>
    </submittedName>
</protein>
<dbReference type="OrthoDB" id="5381041at2"/>
<keyword evidence="2" id="KW-1185">Reference proteome</keyword>
<dbReference type="Pfam" id="PF10677">
    <property type="entry name" value="DUF2490"/>
    <property type="match status" value="1"/>
</dbReference>
<evidence type="ECO:0000313" key="1">
    <source>
        <dbReference type="EMBL" id="TPE59247.1"/>
    </source>
</evidence>
<dbReference type="EMBL" id="VFSU01000031">
    <property type="protein sequence ID" value="TPE59247.1"/>
    <property type="molecule type" value="Genomic_DNA"/>
</dbReference>
<name>A0A501XFZ7_9SPHN</name>
<dbReference type="InterPro" id="IPR019619">
    <property type="entry name" value="DUF2490"/>
</dbReference>
<organism evidence="1 2">
    <name type="scientific">Sandaracinobacter neustonicus</name>
    <dbReference type="NCBI Taxonomy" id="1715348"/>
    <lineage>
        <taxon>Bacteria</taxon>
        <taxon>Pseudomonadati</taxon>
        <taxon>Pseudomonadota</taxon>
        <taxon>Alphaproteobacteria</taxon>
        <taxon>Sphingomonadales</taxon>
        <taxon>Sphingosinicellaceae</taxon>
        <taxon>Sandaracinobacter</taxon>
    </lineage>
</organism>
<dbReference type="Proteomes" id="UP000319897">
    <property type="component" value="Unassembled WGS sequence"/>
</dbReference>
<proteinExistence type="predicted"/>
<evidence type="ECO:0000313" key="2">
    <source>
        <dbReference type="Proteomes" id="UP000319897"/>
    </source>
</evidence>